<reference evidence="2 3" key="1">
    <citation type="submission" date="2016-04" db="EMBL/GenBank/DDBJ databases">
        <title>Genome sequence of Methanobrevibacter cuticularis DSM 11139.</title>
        <authorList>
            <person name="Poehlein A."/>
            <person name="Seedorf H."/>
            <person name="Daniel R."/>
        </authorList>
    </citation>
    <scope>NUCLEOTIDE SEQUENCE [LARGE SCALE GENOMIC DNA]</scope>
    <source>
        <strain evidence="2 3">DSM 11139</strain>
    </source>
</reference>
<feature type="region of interest" description="Disordered" evidence="1">
    <location>
        <begin position="1"/>
        <end position="24"/>
    </location>
</feature>
<feature type="compositionally biased region" description="Basic and acidic residues" evidence="1">
    <location>
        <begin position="1"/>
        <end position="21"/>
    </location>
</feature>
<dbReference type="EMBL" id="LWMW01000118">
    <property type="protein sequence ID" value="KZX15440.1"/>
    <property type="molecule type" value="Genomic_DNA"/>
</dbReference>
<evidence type="ECO:0000313" key="2">
    <source>
        <dbReference type="EMBL" id="KZX15440.1"/>
    </source>
</evidence>
<name>A0A166DCD4_9EURY</name>
<dbReference type="AlphaFoldDB" id="A0A166DCD4"/>
<protein>
    <submittedName>
        <fullName evidence="2">Uncharacterized protein</fullName>
    </submittedName>
</protein>
<organism evidence="2 3">
    <name type="scientific">Methanobrevibacter cuticularis</name>
    <dbReference type="NCBI Taxonomy" id="47311"/>
    <lineage>
        <taxon>Archaea</taxon>
        <taxon>Methanobacteriati</taxon>
        <taxon>Methanobacteriota</taxon>
        <taxon>Methanomada group</taxon>
        <taxon>Methanobacteria</taxon>
        <taxon>Methanobacteriales</taxon>
        <taxon>Methanobacteriaceae</taxon>
        <taxon>Methanobrevibacter</taxon>
    </lineage>
</organism>
<evidence type="ECO:0000256" key="1">
    <source>
        <dbReference type="SAM" id="MobiDB-lite"/>
    </source>
</evidence>
<dbReference type="RefSeq" id="WP_067260089.1">
    <property type="nucleotide sequence ID" value="NZ_LWMW01000118.1"/>
</dbReference>
<gene>
    <name evidence="2" type="ORF">MBCUT_15280</name>
</gene>
<comment type="caution">
    <text evidence="2">The sequence shown here is derived from an EMBL/GenBank/DDBJ whole genome shotgun (WGS) entry which is preliminary data.</text>
</comment>
<dbReference type="PATRIC" id="fig|47311.3.peg.1662"/>
<sequence>MSREIEDKIKKEAKKHIDDPSCHAGNLQKLENGNWLVPILNKEKKQVSGLEFDKKGKFIGLA</sequence>
<dbReference type="Proteomes" id="UP000077275">
    <property type="component" value="Unassembled WGS sequence"/>
</dbReference>
<evidence type="ECO:0000313" key="3">
    <source>
        <dbReference type="Proteomes" id="UP000077275"/>
    </source>
</evidence>
<proteinExistence type="predicted"/>
<keyword evidence="3" id="KW-1185">Reference proteome</keyword>
<accession>A0A166DCD4</accession>